<protein>
    <submittedName>
        <fullName evidence="2">Uncharacterized protein</fullName>
    </submittedName>
</protein>
<feature type="transmembrane region" description="Helical" evidence="1">
    <location>
        <begin position="20"/>
        <end position="39"/>
    </location>
</feature>
<dbReference type="AlphaFoldDB" id="A0A1X4XZG2"/>
<keyword evidence="3" id="KW-1185">Reference proteome</keyword>
<dbReference type="EMBL" id="MDSU01000001">
    <property type="protein sequence ID" value="OSS42916.1"/>
    <property type="molecule type" value="Genomic_DNA"/>
</dbReference>
<keyword evidence="1" id="KW-0472">Membrane</keyword>
<proteinExistence type="predicted"/>
<evidence type="ECO:0000313" key="2">
    <source>
        <dbReference type="EMBL" id="OSS42916.1"/>
    </source>
</evidence>
<dbReference type="RefSeq" id="WP_204218535.1">
    <property type="nucleotide sequence ID" value="NZ_MDSU01000001.1"/>
</dbReference>
<keyword evidence="1" id="KW-0812">Transmembrane</keyword>
<sequence length="49" mass="5259">MTISKLPLLKTTHLIKYLNLLCGFIPKLIATFAGSVIGIENKANEVSGS</sequence>
<name>A0A1X4XZG2_9BACT</name>
<evidence type="ECO:0000313" key="3">
    <source>
        <dbReference type="Proteomes" id="UP000194141"/>
    </source>
</evidence>
<reference evidence="2 3" key="1">
    <citation type="journal article" date="2017" name="Front. Microbiol.">
        <title>Genome Sequence of Desulfurella amilsii Strain TR1 and Comparative Genomics of Desulfurellaceae Family.</title>
        <authorList>
            <person name="Florentino A.P."/>
            <person name="Stams A.J."/>
            <person name="Sanchez-Andrea I."/>
        </authorList>
    </citation>
    <scope>NUCLEOTIDE SEQUENCE [LARGE SCALE GENOMIC DNA]</scope>
    <source>
        <strain evidence="2 3">TR1</strain>
    </source>
</reference>
<organism evidence="2 3">
    <name type="scientific">Desulfurella amilsii</name>
    <dbReference type="NCBI Taxonomy" id="1562698"/>
    <lineage>
        <taxon>Bacteria</taxon>
        <taxon>Pseudomonadati</taxon>
        <taxon>Campylobacterota</taxon>
        <taxon>Desulfurellia</taxon>
        <taxon>Desulfurellales</taxon>
        <taxon>Desulfurellaceae</taxon>
        <taxon>Desulfurella</taxon>
    </lineage>
</organism>
<comment type="caution">
    <text evidence="2">The sequence shown here is derived from an EMBL/GenBank/DDBJ whole genome shotgun (WGS) entry which is preliminary data.</text>
</comment>
<gene>
    <name evidence="2" type="ORF">DESAMIL20_24</name>
</gene>
<accession>A0A1X4XZG2</accession>
<keyword evidence="1" id="KW-1133">Transmembrane helix</keyword>
<dbReference type="STRING" id="1562698.DESAMIL20_24"/>
<dbReference type="Proteomes" id="UP000194141">
    <property type="component" value="Unassembled WGS sequence"/>
</dbReference>
<evidence type="ECO:0000256" key="1">
    <source>
        <dbReference type="SAM" id="Phobius"/>
    </source>
</evidence>